<dbReference type="EMBL" id="JQEC01000059">
    <property type="protein sequence ID" value="KGJ88796.1"/>
    <property type="molecule type" value="Genomic_DNA"/>
</dbReference>
<dbReference type="AlphaFoldDB" id="A0A099KEK1"/>
<dbReference type="PATRIC" id="fig|28229.3.peg.4177"/>
<sequence>MNKYVLLLALTPLVSFASEDCNGKVSYIMDHPSWCESHLAFKMDIIPEKWICSLSERSDSMILTALASDKVISARLALQIPGKCQAIGHYQKPEYISLLK</sequence>
<protein>
    <recommendedName>
        <fullName evidence="4">Lipoprotein</fullName>
    </recommendedName>
</protein>
<dbReference type="Proteomes" id="UP000029868">
    <property type="component" value="Unassembled WGS sequence"/>
</dbReference>
<feature type="chain" id="PRO_5001948210" description="Lipoprotein" evidence="1">
    <location>
        <begin position="18"/>
        <end position="100"/>
    </location>
</feature>
<evidence type="ECO:0000313" key="3">
    <source>
        <dbReference type="Proteomes" id="UP000029868"/>
    </source>
</evidence>
<organism evidence="2 3">
    <name type="scientific">Colwellia psychrerythraea</name>
    <name type="common">Vibrio psychroerythus</name>
    <dbReference type="NCBI Taxonomy" id="28229"/>
    <lineage>
        <taxon>Bacteria</taxon>
        <taxon>Pseudomonadati</taxon>
        <taxon>Pseudomonadota</taxon>
        <taxon>Gammaproteobacteria</taxon>
        <taxon>Alteromonadales</taxon>
        <taxon>Colwelliaceae</taxon>
        <taxon>Colwellia</taxon>
    </lineage>
</organism>
<evidence type="ECO:0008006" key="4">
    <source>
        <dbReference type="Google" id="ProtNLM"/>
    </source>
</evidence>
<proteinExistence type="predicted"/>
<gene>
    <name evidence="2" type="ORF">GAB14E_4199</name>
</gene>
<name>A0A099KEK1_COLPS</name>
<feature type="signal peptide" evidence="1">
    <location>
        <begin position="1"/>
        <end position="17"/>
    </location>
</feature>
<dbReference type="RefSeq" id="WP_156115790.1">
    <property type="nucleotide sequence ID" value="NZ_JQEC01000059.1"/>
</dbReference>
<accession>A0A099KEK1</accession>
<keyword evidence="1" id="KW-0732">Signal</keyword>
<evidence type="ECO:0000313" key="2">
    <source>
        <dbReference type="EMBL" id="KGJ88796.1"/>
    </source>
</evidence>
<reference evidence="2 3" key="1">
    <citation type="submission" date="2014-08" db="EMBL/GenBank/DDBJ databases">
        <title>Genomic and Phenotypic Diversity of Colwellia psychrerythraea strains from Disparate Marine Basins.</title>
        <authorList>
            <person name="Techtmann S.M."/>
            <person name="Stelling S.C."/>
            <person name="Utturkar S.M."/>
            <person name="Alshibli N."/>
            <person name="Harris A."/>
            <person name="Brown S.D."/>
            <person name="Hazen T.C."/>
        </authorList>
    </citation>
    <scope>NUCLEOTIDE SEQUENCE [LARGE SCALE GENOMIC DNA]</scope>
    <source>
        <strain evidence="2 3">GAB14E</strain>
    </source>
</reference>
<evidence type="ECO:0000256" key="1">
    <source>
        <dbReference type="SAM" id="SignalP"/>
    </source>
</evidence>
<comment type="caution">
    <text evidence="2">The sequence shown here is derived from an EMBL/GenBank/DDBJ whole genome shotgun (WGS) entry which is preliminary data.</text>
</comment>